<dbReference type="SUPFAM" id="SSF81606">
    <property type="entry name" value="PP2C-like"/>
    <property type="match status" value="1"/>
</dbReference>
<dbReference type="EMBL" id="PXOH01000061">
    <property type="protein sequence ID" value="PSF29839.1"/>
    <property type="molecule type" value="Genomic_DNA"/>
</dbReference>
<dbReference type="InterPro" id="IPR001932">
    <property type="entry name" value="PPM-type_phosphatase-like_dom"/>
</dbReference>
<dbReference type="AlphaFoldDB" id="A0A2T1LQV6"/>
<dbReference type="InterPro" id="IPR036457">
    <property type="entry name" value="PPM-type-like_dom_sf"/>
</dbReference>
<dbReference type="PANTHER" id="PTHR13832">
    <property type="entry name" value="PROTEIN PHOSPHATASE 2C"/>
    <property type="match status" value="1"/>
</dbReference>
<dbReference type="SMART" id="SM00331">
    <property type="entry name" value="PP2C_SIG"/>
    <property type="match status" value="1"/>
</dbReference>
<comment type="caution">
    <text evidence="2">The sequence shown here is derived from an EMBL/GenBank/DDBJ whole genome shotgun (WGS) entry which is preliminary data.</text>
</comment>
<organism evidence="2 3">
    <name type="scientific">Aphanothece hegewaldii CCALA 016</name>
    <dbReference type="NCBI Taxonomy" id="2107694"/>
    <lineage>
        <taxon>Bacteria</taxon>
        <taxon>Bacillati</taxon>
        <taxon>Cyanobacteriota</taxon>
        <taxon>Cyanophyceae</taxon>
        <taxon>Oscillatoriophycideae</taxon>
        <taxon>Chroococcales</taxon>
        <taxon>Aphanothecaceae</taxon>
        <taxon>Aphanothece</taxon>
    </lineage>
</organism>
<keyword evidence="3" id="KW-1185">Reference proteome</keyword>
<name>A0A2T1LQV6_9CHRO</name>
<evidence type="ECO:0000313" key="2">
    <source>
        <dbReference type="EMBL" id="PSF29839.1"/>
    </source>
</evidence>
<dbReference type="OrthoDB" id="495860at2"/>
<reference evidence="2 3" key="1">
    <citation type="submission" date="2018-03" db="EMBL/GenBank/DDBJ databases">
        <title>The ancient ancestry and fast evolution of plastids.</title>
        <authorList>
            <person name="Moore K.R."/>
            <person name="Magnabosco C."/>
            <person name="Momper L."/>
            <person name="Gold D.A."/>
            <person name="Bosak T."/>
            <person name="Fournier G.P."/>
        </authorList>
    </citation>
    <scope>NUCLEOTIDE SEQUENCE [LARGE SCALE GENOMIC DNA]</scope>
    <source>
        <strain evidence="2 3">CCALA 016</strain>
    </source>
</reference>
<dbReference type="InterPro" id="IPR025874">
    <property type="entry name" value="DZR"/>
</dbReference>
<proteinExistence type="predicted"/>
<dbReference type="Pfam" id="PF12773">
    <property type="entry name" value="DZR"/>
    <property type="match status" value="1"/>
</dbReference>
<dbReference type="Proteomes" id="UP000239001">
    <property type="component" value="Unassembled WGS sequence"/>
</dbReference>
<evidence type="ECO:0000259" key="1">
    <source>
        <dbReference type="PROSITE" id="PS51746"/>
    </source>
</evidence>
<dbReference type="NCBIfam" id="NF011149">
    <property type="entry name" value="PRK14559.1"/>
    <property type="match status" value="1"/>
</dbReference>
<dbReference type="Pfam" id="PF13672">
    <property type="entry name" value="PP2C_2"/>
    <property type="match status" value="1"/>
</dbReference>
<gene>
    <name evidence="2" type="ORF">C7H19_24205</name>
</gene>
<dbReference type="RefSeq" id="WP_106459473.1">
    <property type="nucleotide sequence ID" value="NZ_PXOH01000061.1"/>
</dbReference>
<reference evidence="2 3" key="2">
    <citation type="submission" date="2018-03" db="EMBL/GenBank/DDBJ databases">
        <authorList>
            <person name="Keele B.F."/>
        </authorList>
    </citation>
    <scope>NUCLEOTIDE SEQUENCE [LARGE SCALE GENOMIC DNA]</scope>
    <source>
        <strain evidence="2 3">CCALA 016</strain>
    </source>
</reference>
<sequence>MLVCPQCQYDNPNNNQSCQRCATSLTHKICHECGSEVPFDAENCPECLTFTGSVWTAIIAEPLHLINYKMEIQTLQQEVDLSSDLINKVIAATTTEDYLDSSRRYRLMPINDQTIVIDSTTHRYIQRKIVDCQPLQKSVLKILLEQHTELEEEHNNLSWLPDLAFPYVKLYDFSPAVPEIQDAWQEDFKEVLILPDRSEWQLLLDLWSHQSLPILQIVYWFDEMAKLWKSLTEVGYAQSLLVESNLRVDEDQTFGLERLYHDPADSELTLKDLAQCWQNLINRSLEAPSPFLTTVLEKVLEGEITTITDLRLQLQEIADEQQIHSLSYIADDLEEEDFSSPKFIPEKAINEEIASLNQGTDYLTTSPQEHSLIDHSDECSTAVIPMQMLSLTDAGYTDNGRQRRHNEDCFGIDSQVKKQQSNRGQRTQARGLYIVCDGMGGHAAGEVASAMAVLTLQRYFADCWGQELPDQETLTKGVFCANQAIYKVNQEKASQGSGRMGTTLVMALIQNTRMAIAHVGDSRIYRISRKWGLEQLSVDHEVGQRAIQEGVEPKIAYARSDAYQLTQALGPHDDYYLKPDIQFFDIVEDNLFLLCSDGLSDHQFIETHWQSHLSPLISSQFNLEEGLYKLIALANQKNGHDNITAILIRVKVQPNVEQSIW</sequence>
<evidence type="ECO:0000313" key="3">
    <source>
        <dbReference type="Proteomes" id="UP000239001"/>
    </source>
</evidence>
<protein>
    <submittedName>
        <fullName evidence="2">Serine/threonine protein phosphatase</fullName>
    </submittedName>
</protein>
<dbReference type="GO" id="GO:0004722">
    <property type="term" value="F:protein serine/threonine phosphatase activity"/>
    <property type="evidence" value="ECO:0007669"/>
    <property type="project" value="InterPro"/>
</dbReference>
<accession>A0A2T1LQV6</accession>
<dbReference type="InterPro" id="IPR015655">
    <property type="entry name" value="PP2C"/>
</dbReference>
<dbReference type="Gene3D" id="3.60.40.10">
    <property type="entry name" value="PPM-type phosphatase domain"/>
    <property type="match status" value="1"/>
</dbReference>
<dbReference type="PANTHER" id="PTHR13832:SF827">
    <property type="entry name" value="PROTEIN PHOSPHATASE 1L"/>
    <property type="match status" value="1"/>
</dbReference>
<dbReference type="SMART" id="SM00332">
    <property type="entry name" value="PP2Cc"/>
    <property type="match status" value="1"/>
</dbReference>
<feature type="domain" description="PPM-type phosphatase" evidence="1">
    <location>
        <begin position="393"/>
        <end position="650"/>
    </location>
</feature>
<dbReference type="CDD" id="cd00143">
    <property type="entry name" value="PP2Cc"/>
    <property type="match status" value="1"/>
</dbReference>
<dbReference type="PROSITE" id="PS51746">
    <property type="entry name" value="PPM_2"/>
    <property type="match status" value="1"/>
</dbReference>